<gene>
    <name evidence="3" type="ORF">AMON00008_LOCUS22679</name>
</gene>
<dbReference type="Gene3D" id="4.10.400.10">
    <property type="entry name" value="Low-density Lipoprotein Receptor"/>
    <property type="match status" value="1"/>
</dbReference>
<dbReference type="InterPro" id="IPR029063">
    <property type="entry name" value="SAM-dependent_MTases_sf"/>
</dbReference>
<dbReference type="InterPro" id="IPR023415">
    <property type="entry name" value="LDLR_class-A_CS"/>
</dbReference>
<proteinExistence type="predicted"/>
<dbReference type="AlphaFoldDB" id="A0A7S4QN43"/>
<dbReference type="SUPFAM" id="SSF57424">
    <property type="entry name" value="LDL receptor-like module"/>
    <property type="match status" value="1"/>
</dbReference>
<dbReference type="SUPFAM" id="SSF53335">
    <property type="entry name" value="S-adenosyl-L-methionine-dependent methyltransferases"/>
    <property type="match status" value="1"/>
</dbReference>
<dbReference type="CDD" id="cd00112">
    <property type="entry name" value="LDLa"/>
    <property type="match status" value="1"/>
</dbReference>
<dbReference type="PROSITE" id="PS01209">
    <property type="entry name" value="LDLRA_1"/>
    <property type="match status" value="1"/>
</dbReference>
<dbReference type="SMART" id="SM00192">
    <property type="entry name" value="LDLa"/>
    <property type="match status" value="1"/>
</dbReference>
<dbReference type="InterPro" id="IPR002172">
    <property type="entry name" value="LDrepeatLR_classA_rpt"/>
</dbReference>
<dbReference type="InterPro" id="IPR036055">
    <property type="entry name" value="LDL_receptor-like_sf"/>
</dbReference>
<feature type="chain" id="PRO_5031074622" description="Methyltransferase FkbM domain-containing protein" evidence="2">
    <location>
        <begin position="26"/>
        <end position="769"/>
    </location>
</feature>
<accession>A0A7S4QN43</accession>
<evidence type="ECO:0000256" key="2">
    <source>
        <dbReference type="SAM" id="SignalP"/>
    </source>
</evidence>
<feature type="signal peptide" evidence="2">
    <location>
        <begin position="1"/>
        <end position="25"/>
    </location>
</feature>
<evidence type="ECO:0000313" key="3">
    <source>
        <dbReference type="EMBL" id="CAE4587923.1"/>
    </source>
</evidence>
<dbReference type="Pfam" id="PF00057">
    <property type="entry name" value="Ldl_recept_a"/>
    <property type="match status" value="1"/>
</dbReference>
<sequence>MAAGAHRRLPALAAALLLPVRVAAAAAGARRRLPALAAALLLPVRVAAAAAGAAACDGPGSPWRCRSGACIEGPLRCDGRPDCLDGSDEEACPAPPPASQCWGGEFSFMRCCLGGADCWEGEFTYQRCCLSHPVLSSALASAAVGLAGPGDCGCIGAGAAAAPTGGFDWCQLRKAVMLNWDIGKLFSQFLTLDEATAAACPLGALQLLVSHAVAKLNAGMAPSELPSFVWVDEMGSLLFGSDRGPDALEHWVASGWNGFLMLSHLRGYLRQLPADSDEGPACGPDASTFLAASDAAIAGGPPVPLVDAAGFLGSLDGGDCEPEGKAPQPCCVPRALGLLALADASAVAGRDGERHVLLRAAGRALRAGLRSVGQLPGSPGALMALLRSRWPLVDFMDRLFQAPNIDLVVADTIRGFLDRQPVARLAGPDPQTGAPWSFRMRLFPQREIVSDMVRFSRTPFCGMRPFLLLVERVAAAAGAGDCVTKGASGDARCGLDFVEGGPHLGDCTLWASAALQSAGLAPFAAAYEPLPDASALFRESVLTNRWDGRVVVVPRALAARDGETVNLAYFPGHNGEGTTVRASEGLHCGENCAGYASIPTVTLDASWPALRPAPLEVLKLSVNGEELNVLRGARALLSKRQVCSVLVHVAKARRGWADFAQEATTGASAFSSEFWDLLTDTGGLEVSLHLDRDLTDQVHDDPRPRPSTRRIDSATELDDIFREPAFPHDYLVARQPPRSLAGWESPDRGEATAHCARSLALRHWAEVFG</sequence>
<dbReference type="EMBL" id="HBNR01033048">
    <property type="protein sequence ID" value="CAE4587923.1"/>
    <property type="molecule type" value="Transcribed_RNA"/>
</dbReference>
<protein>
    <recommendedName>
        <fullName evidence="4">Methyltransferase FkbM domain-containing protein</fullName>
    </recommendedName>
</protein>
<name>A0A7S4QN43_9DINO</name>
<evidence type="ECO:0008006" key="4">
    <source>
        <dbReference type="Google" id="ProtNLM"/>
    </source>
</evidence>
<evidence type="ECO:0000256" key="1">
    <source>
        <dbReference type="ARBA" id="ARBA00023157"/>
    </source>
</evidence>
<keyword evidence="1" id="KW-1015">Disulfide bond</keyword>
<keyword evidence="2" id="KW-0732">Signal</keyword>
<dbReference type="Gene3D" id="3.40.50.150">
    <property type="entry name" value="Vaccinia Virus protein VP39"/>
    <property type="match status" value="1"/>
</dbReference>
<dbReference type="PROSITE" id="PS50068">
    <property type="entry name" value="LDLRA_2"/>
    <property type="match status" value="1"/>
</dbReference>
<reference evidence="3" key="1">
    <citation type="submission" date="2021-01" db="EMBL/GenBank/DDBJ databases">
        <authorList>
            <person name="Corre E."/>
            <person name="Pelletier E."/>
            <person name="Niang G."/>
            <person name="Scheremetjew M."/>
            <person name="Finn R."/>
            <person name="Kale V."/>
            <person name="Holt S."/>
            <person name="Cochrane G."/>
            <person name="Meng A."/>
            <person name="Brown T."/>
            <person name="Cohen L."/>
        </authorList>
    </citation>
    <scope>NUCLEOTIDE SEQUENCE</scope>
    <source>
        <strain evidence="3">CCMP3105</strain>
    </source>
</reference>
<organism evidence="3">
    <name type="scientific">Alexandrium monilatum</name>
    <dbReference type="NCBI Taxonomy" id="311494"/>
    <lineage>
        <taxon>Eukaryota</taxon>
        <taxon>Sar</taxon>
        <taxon>Alveolata</taxon>
        <taxon>Dinophyceae</taxon>
        <taxon>Gonyaulacales</taxon>
        <taxon>Pyrocystaceae</taxon>
        <taxon>Alexandrium</taxon>
    </lineage>
</organism>